<comment type="caution">
    <text evidence="1">The sequence shown here is derived from an EMBL/GenBank/DDBJ whole genome shotgun (WGS) entry which is preliminary data.</text>
</comment>
<name>A0A2P6NWT5_9EUKA</name>
<proteinExistence type="predicted"/>
<reference evidence="1 2" key="1">
    <citation type="journal article" date="2018" name="Genome Biol. Evol.">
        <title>Multiple Roots of Fruiting Body Formation in Amoebozoa.</title>
        <authorList>
            <person name="Hillmann F."/>
            <person name="Forbes G."/>
            <person name="Novohradska S."/>
            <person name="Ferling I."/>
            <person name="Riege K."/>
            <person name="Groth M."/>
            <person name="Westermann M."/>
            <person name="Marz M."/>
            <person name="Spaller T."/>
            <person name="Winckler T."/>
            <person name="Schaap P."/>
            <person name="Glockner G."/>
        </authorList>
    </citation>
    <scope>NUCLEOTIDE SEQUENCE [LARGE SCALE GENOMIC DNA]</scope>
    <source>
        <strain evidence="1 2">Jena</strain>
    </source>
</reference>
<protein>
    <submittedName>
        <fullName evidence="1">Uncharacterized protein</fullName>
    </submittedName>
</protein>
<evidence type="ECO:0000313" key="1">
    <source>
        <dbReference type="EMBL" id="PRP88420.1"/>
    </source>
</evidence>
<accession>A0A2P6NWT5</accession>
<dbReference type="InParanoid" id="A0A2P6NWT5"/>
<dbReference type="EMBL" id="MDYQ01000011">
    <property type="protein sequence ID" value="PRP88420.1"/>
    <property type="molecule type" value="Genomic_DNA"/>
</dbReference>
<evidence type="ECO:0000313" key="2">
    <source>
        <dbReference type="Proteomes" id="UP000241769"/>
    </source>
</evidence>
<dbReference type="Proteomes" id="UP000241769">
    <property type="component" value="Unassembled WGS sequence"/>
</dbReference>
<organism evidence="1 2">
    <name type="scientific">Planoprotostelium fungivorum</name>
    <dbReference type="NCBI Taxonomy" id="1890364"/>
    <lineage>
        <taxon>Eukaryota</taxon>
        <taxon>Amoebozoa</taxon>
        <taxon>Evosea</taxon>
        <taxon>Variosea</taxon>
        <taxon>Cavosteliida</taxon>
        <taxon>Cavosteliaceae</taxon>
        <taxon>Planoprotostelium</taxon>
    </lineage>
</organism>
<gene>
    <name evidence="1" type="ORF">PROFUN_03334</name>
</gene>
<dbReference type="AlphaFoldDB" id="A0A2P6NWT5"/>
<sequence length="49" mass="5243">MISTVFLRIGITVDSIPFIRNQSTTCALLRGRYTAPGANLPSQASTTMA</sequence>
<keyword evidence="2" id="KW-1185">Reference proteome</keyword>